<gene>
    <name evidence="2" type="ORF">ABE28_010465</name>
</gene>
<reference evidence="2 3" key="1">
    <citation type="submission" date="2016-08" db="EMBL/GenBank/DDBJ databases">
        <title>Complete genome sequence of Bacillus muralis G25-68, a strain with toxicity to nematodes.</title>
        <authorList>
            <person name="Zheng Z."/>
        </authorList>
    </citation>
    <scope>NUCLEOTIDE SEQUENCE [LARGE SCALE GENOMIC DNA]</scope>
    <source>
        <strain evidence="2 3">G25-68</strain>
    </source>
</reference>
<keyword evidence="3" id="KW-1185">Reference proteome</keyword>
<dbReference type="AlphaFoldDB" id="A0A1B3XNH4"/>
<dbReference type="STRING" id="264697.ABE28_010465"/>
<feature type="domain" description="Cysteine-rich CPCC" evidence="1">
    <location>
        <begin position="5"/>
        <end position="77"/>
    </location>
</feature>
<name>A0A1B3XNH4_9BACI</name>
<evidence type="ECO:0000313" key="3">
    <source>
        <dbReference type="Proteomes" id="UP000077926"/>
    </source>
</evidence>
<dbReference type="CDD" id="cd20694">
    <property type="entry name" value="CdiI_Ct-like"/>
    <property type="match status" value="1"/>
</dbReference>
<dbReference type="EMBL" id="CP017080">
    <property type="protein sequence ID" value="AOH54774.1"/>
    <property type="molecule type" value="Genomic_DNA"/>
</dbReference>
<sequence length="235" mass="27311">MQREKCPCCGFPTLDEREANYICELCNWEDDGQDDPNSEEVWGGPNADYSLAEARRNFKKNSTMYRDNRSIFRQCDKEFETKKSLILAFTELASCEADSLEYLSLWRKKTSYEKVLKEIVHDENERYSKNIEKNEESINLINSEVIEEVITGLLRLIENSDDLDFVQAIMIDFTEHQDANIRGTAILCLGHIASKYEKINKHLVFPIINQGLQDESTFVRKQSQSALMNINLYIK</sequence>
<dbReference type="Gene3D" id="1.25.10.10">
    <property type="entry name" value="Leucine-rich Repeat Variant"/>
    <property type="match status" value="1"/>
</dbReference>
<accession>A0A1B3XNH4</accession>
<dbReference type="InterPro" id="IPR016024">
    <property type="entry name" value="ARM-type_fold"/>
</dbReference>
<dbReference type="KEGG" id="bmur:ABE28_010465"/>
<dbReference type="RefSeq" id="WP_064465263.1">
    <property type="nucleotide sequence ID" value="NZ_CP017080.1"/>
</dbReference>
<dbReference type="SUPFAM" id="SSF48371">
    <property type="entry name" value="ARM repeat"/>
    <property type="match status" value="1"/>
</dbReference>
<organism evidence="2 3">
    <name type="scientific">Peribacillus muralis</name>
    <dbReference type="NCBI Taxonomy" id="264697"/>
    <lineage>
        <taxon>Bacteria</taxon>
        <taxon>Bacillati</taxon>
        <taxon>Bacillota</taxon>
        <taxon>Bacilli</taxon>
        <taxon>Bacillales</taxon>
        <taxon>Bacillaceae</taxon>
        <taxon>Peribacillus</taxon>
    </lineage>
</organism>
<proteinExistence type="predicted"/>
<evidence type="ECO:0000313" key="2">
    <source>
        <dbReference type="EMBL" id="AOH54774.1"/>
    </source>
</evidence>
<dbReference type="InterPro" id="IPR049796">
    <property type="entry name" value="CdiI_Ct-like"/>
</dbReference>
<dbReference type="Pfam" id="PF14206">
    <property type="entry name" value="Cys_rich_CPCC"/>
    <property type="match status" value="1"/>
</dbReference>
<dbReference type="OrthoDB" id="1456570at2"/>
<dbReference type="InterPro" id="IPR025983">
    <property type="entry name" value="Cys_rich_CPCC"/>
</dbReference>
<protein>
    <recommendedName>
        <fullName evidence="1">Cysteine-rich CPCC domain-containing protein</fullName>
    </recommendedName>
</protein>
<evidence type="ECO:0000259" key="1">
    <source>
        <dbReference type="Pfam" id="PF14206"/>
    </source>
</evidence>
<dbReference type="InterPro" id="IPR011989">
    <property type="entry name" value="ARM-like"/>
</dbReference>
<dbReference type="Proteomes" id="UP000077926">
    <property type="component" value="Chromosome"/>
</dbReference>